<dbReference type="Proteomes" id="UP000694391">
    <property type="component" value="Unplaced"/>
</dbReference>
<protein>
    <submittedName>
        <fullName evidence="2">Uncharacterized protein</fullName>
    </submittedName>
</protein>
<dbReference type="Pfam" id="PF17663">
    <property type="entry name" value="DUF5525"/>
    <property type="match status" value="1"/>
</dbReference>
<keyword evidence="3" id="KW-1185">Reference proteome</keyword>
<organism evidence="2 3">
    <name type="scientific">Canis lupus dingo</name>
    <name type="common">dingo</name>
    <dbReference type="NCBI Taxonomy" id="286419"/>
    <lineage>
        <taxon>Eukaryota</taxon>
        <taxon>Metazoa</taxon>
        <taxon>Chordata</taxon>
        <taxon>Craniata</taxon>
        <taxon>Vertebrata</taxon>
        <taxon>Euteleostomi</taxon>
        <taxon>Mammalia</taxon>
        <taxon>Eutheria</taxon>
        <taxon>Laurasiatheria</taxon>
        <taxon>Carnivora</taxon>
        <taxon>Caniformia</taxon>
        <taxon>Canidae</taxon>
        <taxon>Canis</taxon>
    </lineage>
</organism>
<dbReference type="PANTHER" id="PTHR28422">
    <property type="entry name" value="SIMILAR TO HUMAN CHROMOSOME 15 OPEN READING FRAME 39"/>
    <property type="match status" value="1"/>
</dbReference>
<dbReference type="PANTHER" id="PTHR28422:SF1">
    <property type="entry name" value="SIMILAR TO HUMAN CHROMOSOME 15 OPEN READING FRAME 39"/>
    <property type="match status" value="1"/>
</dbReference>
<feature type="compositionally biased region" description="Low complexity" evidence="1">
    <location>
        <begin position="58"/>
        <end position="71"/>
    </location>
</feature>
<reference evidence="2" key="1">
    <citation type="submission" date="2025-08" db="UniProtKB">
        <authorList>
            <consortium name="Ensembl"/>
        </authorList>
    </citation>
    <scope>IDENTIFICATION</scope>
</reference>
<feature type="region of interest" description="Disordered" evidence="1">
    <location>
        <begin position="1"/>
        <end position="76"/>
    </location>
</feature>
<feature type="region of interest" description="Disordered" evidence="1">
    <location>
        <begin position="98"/>
        <end position="124"/>
    </location>
</feature>
<dbReference type="InterPro" id="IPR037656">
    <property type="entry name" value="DUF5525"/>
</dbReference>
<evidence type="ECO:0000313" key="2">
    <source>
        <dbReference type="Ensembl" id="ENSCAFP00020000214.1"/>
    </source>
</evidence>
<reference evidence="2" key="2">
    <citation type="submission" date="2025-09" db="UniProtKB">
        <authorList>
            <consortium name="Ensembl"/>
        </authorList>
    </citation>
    <scope>IDENTIFICATION</scope>
</reference>
<sequence>MPGDFDTEAGSEPSSEPTMARDESESLALAWKSPVPKARKPGRKPPTPGLEKAEAAPEEGACSASPAPAASTCPQGPILRAHFCSLRETAWLNGLALPTWGHKATGPDRPMPQPQVLGDQSHPL</sequence>
<dbReference type="AlphaFoldDB" id="A0A8C0JJ45"/>
<dbReference type="Ensembl" id="ENSCAFT00020000276.1">
    <property type="protein sequence ID" value="ENSCAFP00020000214.1"/>
    <property type="gene ID" value="ENSCAFG00020000262.1"/>
</dbReference>
<evidence type="ECO:0000256" key="1">
    <source>
        <dbReference type="SAM" id="MobiDB-lite"/>
    </source>
</evidence>
<name>A0A8C0JJ45_CANLU</name>
<evidence type="ECO:0000313" key="3">
    <source>
        <dbReference type="Proteomes" id="UP000694391"/>
    </source>
</evidence>
<proteinExistence type="predicted"/>
<dbReference type="GeneTree" id="ENSGT00950000185927"/>
<accession>A0A8C0JJ45</accession>